<dbReference type="AlphaFoldDB" id="A0A317WD43"/>
<gene>
    <name evidence="1" type="ORF">BO83DRAFT_384863</name>
</gene>
<dbReference type="GeneID" id="37054560"/>
<dbReference type="EMBL" id="MSFU01000002">
    <property type="protein sequence ID" value="PWY84446.1"/>
    <property type="molecule type" value="Genomic_DNA"/>
</dbReference>
<sequence>MQDFNPDWPYINDDERYAYPLYKKHPFCYICCNRLSCRPSEYSPSRDAYSKPNAGRISRTQPVRKMIFTPSLFLDGAPCTGSSCLTLKRDATGYPGSLRITIRVALSRSVE</sequence>
<evidence type="ECO:0000313" key="2">
    <source>
        <dbReference type="Proteomes" id="UP000246171"/>
    </source>
</evidence>
<accession>A0A317WD43</accession>
<name>A0A317WD43_ASPEC</name>
<keyword evidence="2" id="KW-1185">Reference proteome</keyword>
<proteinExistence type="predicted"/>
<organism evidence="1 2">
    <name type="scientific">Aspergillus eucalypticola (strain CBS 122712 / IBT 29274)</name>
    <dbReference type="NCBI Taxonomy" id="1448314"/>
    <lineage>
        <taxon>Eukaryota</taxon>
        <taxon>Fungi</taxon>
        <taxon>Dikarya</taxon>
        <taxon>Ascomycota</taxon>
        <taxon>Pezizomycotina</taxon>
        <taxon>Eurotiomycetes</taxon>
        <taxon>Eurotiomycetidae</taxon>
        <taxon>Eurotiales</taxon>
        <taxon>Aspergillaceae</taxon>
        <taxon>Aspergillus</taxon>
        <taxon>Aspergillus subgen. Circumdati</taxon>
    </lineage>
</organism>
<comment type="caution">
    <text evidence="1">The sequence shown here is derived from an EMBL/GenBank/DDBJ whole genome shotgun (WGS) entry which is preliminary data.</text>
</comment>
<evidence type="ECO:0000313" key="1">
    <source>
        <dbReference type="EMBL" id="PWY84446.1"/>
    </source>
</evidence>
<dbReference type="Proteomes" id="UP000246171">
    <property type="component" value="Unassembled WGS sequence"/>
</dbReference>
<reference evidence="1" key="1">
    <citation type="submission" date="2016-12" db="EMBL/GenBank/DDBJ databases">
        <title>The genomes of Aspergillus section Nigri reveals drivers in fungal speciation.</title>
        <authorList>
            <consortium name="DOE Joint Genome Institute"/>
            <person name="Vesth T.C."/>
            <person name="Nybo J."/>
            <person name="Theobald S."/>
            <person name="Brandl J."/>
            <person name="Frisvad J.C."/>
            <person name="Nielsen K.F."/>
            <person name="Lyhne E.K."/>
            <person name="Kogle M.E."/>
            <person name="Kuo A."/>
            <person name="Riley R."/>
            <person name="Clum A."/>
            <person name="Nolan M."/>
            <person name="Lipzen A."/>
            <person name="Salamov A."/>
            <person name="Henrissat B."/>
            <person name="Wiebenga A."/>
            <person name="De vries R.P."/>
            <person name="Grigoriev I.V."/>
            <person name="Mortensen U.H."/>
            <person name="Andersen M.R."/>
            <person name="Baker S.E."/>
        </authorList>
    </citation>
    <scope>NUCLEOTIDE SEQUENCE</scope>
    <source>
        <strain evidence="1">CBS 122712</strain>
    </source>
</reference>
<dbReference type="RefSeq" id="XP_025393001.1">
    <property type="nucleotide sequence ID" value="XM_025532598.1"/>
</dbReference>
<protein>
    <submittedName>
        <fullName evidence="1">Uncharacterized protein</fullName>
    </submittedName>
</protein>
<dbReference type="VEuPathDB" id="FungiDB:BO83DRAFT_384863"/>